<dbReference type="InterPro" id="IPR025943">
    <property type="entry name" value="Sigma_54_int_dom_ATP-bd_2"/>
</dbReference>
<dbReference type="PRINTS" id="PR01590">
    <property type="entry name" value="HTHFIS"/>
</dbReference>
<accession>A0A2T4Z9K8</accession>
<dbReference type="PROSITE" id="PS00676">
    <property type="entry name" value="SIGMA54_INTERACT_2"/>
    <property type="match status" value="1"/>
</dbReference>
<reference evidence="8 9" key="1">
    <citation type="submission" date="2018-04" db="EMBL/GenBank/DDBJ databases">
        <title>Genomic Encyclopedia of Archaeal and Bacterial Type Strains, Phase II (KMG-II): from individual species to whole genera.</title>
        <authorList>
            <person name="Goeker M."/>
        </authorList>
    </citation>
    <scope>NUCLEOTIDE SEQUENCE [LARGE SCALE GENOMIC DNA]</scope>
    <source>
        <strain evidence="8 9">DSM 45169</strain>
    </source>
</reference>
<dbReference type="RefSeq" id="WP_107725351.1">
    <property type="nucleotide sequence ID" value="NZ_PZZP01000001.1"/>
</dbReference>
<name>A0A2T4Z9K8_9BACL</name>
<evidence type="ECO:0000313" key="9">
    <source>
        <dbReference type="Proteomes" id="UP000241639"/>
    </source>
</evidence>
<keyword evidence="2" id="KW-0067">ATP-binding</keyword>
<keyword evidence="1" id="KW-0547">Nucleotide-binding</keyword>
<feature type="domain" description="Sigma-54 factor interaction" evidence="5">
    <location>
        <begin position="368"/>
        <end position="598"/>
    </location>
</feature>
<dbReference type="InterPro" id="IPR035965">
    <property type="entry name" value="PAS-like_dom_sf"/>
</dbReference>
<dbReference type="Pfam" id="PF25601">
    <property type="entry name" value="AAA_lid_14"/>
    <property type="match status" value="1"/>
</dbReference>
<protein>
    <submittedName>
        <fullName evidence="8">PAS domain S-box-containing protein</fullName>
    </submittedName>
</protein>
<keyword evidence="4" id="KW-0804">Transcription</keyword>
<evidence type="ECO:0000259" key="5">
    <source>
        <dbReference type="PROSITE" id="PS50045"/>
    </source>
</evidence>
<dbReference type="GO" id="GO:0006355">
    <property type="term" value="P:regulation of DNA-templated transcription"/>
    <property type="evidence" value="ECO:0007669"/>
    <property type="project" value="InterPro"/>
</dbReference>
<sequence length="704" mass="78267">MKRFLIVGGGKGGTALLRTLREMDRVTVVGVVDIEPGAPAINEAQRLGIPTGNNVSPFLREELDVILEVTGKPKVYRDLCQRTDGRTLVVSGEVANLIMHLIEEKEQWFEAWRQRQLELDAIVNSTHDGMIAVNRHGEITLFNRAAERLIGMTAQQVMGRSIAEAISNTRLDRVLASGRSELNQSLVLTNGKQIVTNREPVLDRAGNTIGAVAVFRDITEVQALTQQVTDLQSMKSHLQAIIDSSDDAISVVDTEGNGVLINPAYTRLTGLAPEEVIGKPADTDISEGESMHMKVLKTGKPFRGVPMKVGPHRKDVVVNVAPIVIEGKLKGSVGIIHDMSEIKQLTRELERARRIIRTLEAKYTFDDIIGESEEMRIALRQAKQGARTRATVLLRGESGTGKELFAHAIHHDSTRKFSQFVRVNCAALSESLLESELFGYEEGAFTGAQRGGKKGLFEEASGGTIFLDEIGEMSTSTQAKLLRVLQEKEVVRVGGTKAIPVDVRVIAATHVDLEKAIREGCFREDLYYRLNMLPIYIPPLRRRKSDLEALALFLVKKFNQEYGRHVSGISPETFAALRAYDWSGNVRELENVLGRAMINMSFHDQIIQKDHLLPLPVPRPSTSPVSESLLPIQEGDVLQDLLDSVEREHLLRVLERTNRNKTEAARRLGISVRSLYYKLGKHGLDGKNEKEAFTEEIPLDNNRE</sequence>
<dbReference type="PANTHER" id="PTHR32071:SF121">
    <property type="entry name" value="SIGMA L-DEPENDENT TRANSCRIPTIONAL REGULATOR YQIR-RELATED"/>
    <property type="match status" value="1"/>
</dbReference>
<dbReference type="PROSITE" id="PS50112">
    <property type="entry name" value="PAS"/>
    <property type="match status" value="2"/>
</dbReference>
<feature type="domain" description="PAC" evidence="7">
    <location>
        <begin position="180"/>
        <end position="230"/>
    </location>
</feature>
<dbReference type="InterPro" id="IPR058031">
    <property type="entry name" value="AAA_lid_NorR"/>
</dbReference>
<dbReference type="AlphaFoldDB" id="A0A2T4Z9K8"/>
<dbReference type="SUPFAM" id="SSF55785">
    <property type="entry name" value="PYP-like sensor domain (PAS domain)"/>
    <property type="match status" value="2"/>
</dbReference>
<dbReference type="InterPro" id="IPR002078">
    <property type="entry name" value="Sigma_54_int"/>
</dbReference>
<dbReference type="InterPro" id="IPR000014">
    <property type="entry name" value="PAS"/>
</dbReference>
<dbReference type="FunFam" id="3.40.50.300:FF:000006">
    <property type="entry name" value="DNA-binding transcriptional regulator NtrC"/>
    <property type="match status" value="1"/>
</dbReference>
<feature type="domain" description="PAS" evidence="6">
    <location>
        <begin position="234"/>
        <end position="279"/>
    </location>
</feature>
<dbReference type="SUPFAM" id="SSF52540">
    <property type="entry name" value="P-loop containing nucleoside triphosphate hydrolases"/>
    <property type="match status" value="1"/>
</dbReference>
<dbReference type="SUPFAM" id="SSF46689">
    <property type="entry name" value="Homeodomain-like"/>
    <property type="match status" value="1"/>
</dbReference>
<dbReference type="Proteomes" id="UP000241639">
    <property type="component" value="Unassembled WGS sequence"/>
</dbReference>
<dbReference type="EMBL" id="PZZP01000001">
    <property type="protein sequence ID" value="PTM58557.1"/>
    <property type="molecule type" value="Genomic_DNA"/>
</dbReference>
<dbReference type="SMART" id="SM00382">
    <property type="entry name" value="AAA"/>
    <property type="match status" value="1"/>
</dbReference>
<evidence type="ECO:0000256" key="3">
    <source>
        <dbReference type="ARBA" id="ARBA00023015"/>
    </source>
</evidence>
<evidence type="ECO:0000256" key="4">
    <source>
        <dbReference type="ARBA" id="ARBA00023163"/>
    </source>
</evidence>
<dbReference type="InterPro" id="IPR013767">
    <property type="entry name" value="PAS_fold"/>
</dbReference>
<evidence type="ECO:0000256" key="2">
    <source>
        <dbReference type="ARBA" id="ARBA00022840"/>
    </source>
</evidence>
<gene>
    <name evidence="8" type="ORF">C8J48_1142</name>
</gene>
<evidence type="ECO:0000259" key="7">
    <source>
        <dbReference type="PROSITE" id="PS50113"/>
    </source>
</evidence>
<dbReference type="Gene3D" id="1.10.10.60">
    <property type="entry name" value="Homeodomain-like"/>
    <property type="match status" value="1"/>
</dbReference>
<dbReference type="InterPro" id="IPR036291">
    <property type="entry name" value="NAD(P)-bd_dom_sf"/>
</dbReference>
<dbReference type="GO" id="GO:0043565">
    <property type="term" value="F:sequence-specific DNA binding"/>
    <property type="evidence" value="ECO:0007669"/>
    <property type="project" value="InterPro"/>
</dbReference>
<dbReference type="SMART" id="SM00091">
    <property type="entry name" value="PAS"/>
    <property type="match status" value="2"/>
</dbReference>
<dbReference type="InterPro" id="IPR025662">
    <property type="entry name" value="Sigma_54_int_dom_ATP-bd_1"/>
</dbReference>
<dbReference type="OrthoDB" id="9771372at2"/>
<dbReference type="InterPro" id="IPR003593">
    <property type="entry name" value="AAA+_ATPase"/>
</dbReference>
<dbReference type="Pfam" id="PF00989">
    <property type="entry name" value="PAS"/>
    <property type="match status" value="2"/>
</dbReference>
<dbReference type="Gene3D" id="3.40.50.300">
    <property type="entry name" value="P-loop containing nucleotide triphosphate hydrolases"/>
    <property type="match status" value="1"/>
</dbReference>
<comment type="caution">
    <text evidence="8">The sequence shown here is derived from an EMBL/GenBank/DDBJ whole genome shotgun (WGS) entry which is preliminary data.</text>
</comment>
<dbReference type="Gene3D" id="3.40.50.720">
    <property type="entry name" value="NAD(P)-binding Rossmann-like Domain"/>
    <property type="match status" value="1"/>
</dbReference>
<dbReference type="NCBIfam" id="TIGR00229">
    <property type="entry name" value="sensory_box"/>
    <property type="match status" value="2"/>
</dbReference>
<dbReference type="Gene3D" id="1.10.8.60">
    <property type="match status" value="1"/>
</dbReference>
<dbReference type="SUPFAM" id="SSF51735">
    <property type="entry name" value="NAD(P)-binding Rossmann-fold domains"/>
    <property type="match status" value="1"/>
</dbReference>
<dbReference type="PROSITE" id="PS00675">
    <property type="entry name" value="SIGMA54_INTERACT_1"/>
    <property type="match status" value="1"/>
</dbReference>
<dbReference type="CDD" id="cd00009">
    <property type="entry name" value="AAA"/>
    <property type="match status" value="1"/>
</dbReference>
<dbReference type="Pfam" id="PF02954">
    <property type="entry name" value="HTH_8"/>
    <property type="match status" value="1"/>
</dbReference>
<dbReference type="PANTHER" id="PTHR32071">
    <property type="entry name" value="TRANSCRIPTIONAL REGULATORY PROTEIN"/>
    <property type="match status" value="1"/>
</dbReference>
<dbReference type="InterPro" id="IPR002197">
    <property type="entry name" value="HTH_Fis"/>
</dbReference>
<evidence type="ECO:0000313" key="8">
    <source>
        <dbReference type="EMBL" id="PTM58557.1"/>
    </source>
</evidence>
<keyword evidence="3" id="KW-0805">Transcription regulation</keyword>
<dbReference type="PROSITE" id="PS50045">
    <property type="entry name" value="SIGMA54_INTERACT_4"/>
    <property type="match status" value="1"/>
</dbReference>
<dbReference type="Pfam" id="PF00158">
    <property type="entry name" value="Sigma54_activat"/>
    <property type="match status" value="1"/>
</dbReference>
<evidence type="ECO:0000256" key="1">
    <source>
        <dbReference type="ARBA" id="ARBA00022741"/>
    </source>
</evidence>
<feature type="domain" description="PAS" evidence="6">
    <location>
        <begin position="115"/>
        <end position="185"/>
    </location>
</feature>
<dbReference type="InterPro" id="IPR009057">
    <property type="entry name" value="Homeodomain-like_sf"/>
</dbReference>
<dbReference type="PROSITE" id="PS50113">
    <property type="entry name" value="PAC"/>
    <property type="match status" value="1"/>
</dbReference>
<dbReference type="GO" id="GO:0005524">
    <property type="term" value="F:ATP binding"/>
    <property type="evidence" value="ECO:0007669"/>
    <property type="project" value="UniProtKB-KW"/>
</dbReference>
<dbReference type="CDD" id="cd00130">
    <property type="entry name" value="PAS"/>
    <property type="match status" value="2"/>
</dbReference>
<proteinExistence type="predicted"/>
<organism evidence="8 9">
    <name type="scientific">Desmospora activa DSM 45169</name>
    <dbReference type="NCBI Taxonomy" id="1121389"/>
    <lineage>
        <taxon>Bacteria</taxon>
        <taxon>Bacillati</taxon>
        <taxon>Bacillota</taxon>
        <taxon>Bacilli</taxon>
        <taxon>Bacillales</taxon>
        <taxon>Thermoactinomycetaceae</taxon>
        <taxon>Desmospora</taxon>
    </lineage>
</organism>
<dbReference type="InterPro" id="IPR000700">
    <property type="entry name" value="PAS-assoc_C"/>
</dbReference>
<keyword evidence="9" id="KW-1185">Reference proteome</keyword>
<dbReference type="Gene3D" id="3.30.450.20">
    <property type="entry name" value="PAS domain"/>
    <property type="match status" value="2"/>
</dbReference>
<dbReference type="InterPro" id="IPR027417">
    <property type="entry name" value="P-loop_NTPase"/>
</dbReference>
<evidence type="ECO:0000259" key="6">
    <source>
        <dbReference type="PROSITE" id="PS50112"/>
    </source>
</evidence>